<organism evidence="2 3">
    <name type="scientific">Gottfriedia solisilvae</name>
    <dbReference type="NCBI Taxonomy" id="1516104"/>
    <lineage>
        <taxon>Bacteria</taxon>
        <taxon>Bacillati</taxon>
        <taxon>Bacillota</taxon>
        <taxon>Bacilli</taxon>
        <taxon>Bacillales</taxon>
        <taxon>Bacillaceae</taxon>
        <taxon>Gottfriedia</taxon>
    </lineage>
</organism>
<accession>A0A8J3ACP2</accession>
<evidence type="ECO:0000313" key="3">
    <source>
        <dbReference type="Proteomes" id="UP000626244"/>
    </source>
</evidence>
<protein>
    <submittedName>
        <fullName evidence="2">N-acetyltransferase</fullName>
    </submittedName>
</protein>
<dbReference type="PANTHER" id="PTHR43233:SF1">
    <property type="entry name" value="FAMILY N-ACETYLTRANSFERASE, PUTATIVE (AFU_ORTHOLOGUE AFUA_6G03350)-RELATED"/>
    <property type="match status" value="1"/>
</dbReference>
<feature type="domain" description="N-acetyltransferase" evidence="1">
    <location>
        <begin position="8"/>
        <end position="156"/>
    </location>
</feature>
<dbReference type="Proteomes" id="UP000626244">
    <property type="component" value="Unassembled WGS sequence"/>
</dbReference>
<dbReference type="Gene3D" id="3.40.630.30">
    <property type="match status" value="1"/>
</dbReference>
<dbReference type="CDD" id="cd04301">
    <property type="entry name" value="NAT_SF"/>
    <property type="match status" value="1"/>
</dbReference>
<dbReference type="SUPFAM" id="SSF55729">
    <property type="entry name" value="Acyl-CoA N-acyltransferases (Nat)"/>
    <property type="match status" value="1"/>
</dbReference>
<gene>
    <name evidence="2" type="ORF">GCM10007380_07520</name>
</gene>
<dbReference type="InterPro" id="IPR016181">
    <property type="entry name" value="Acyl_CoA_acyltransferase"/>
</dbReference>
<evidence type="ECO:0000313" key="2">
    <source>
        <dbReference type="EMBL" id="GGI11376.1"/>
    </source>
</evidence>
<dbReference type="GO" id="GO:0016747">
    <property type="term" value="F:acyltransferase activity, transferring groups other than amino-acyl groups"/>
    <property type="evidence" value="ECO:0007669"/>
    <property type="project" value="InterPro"/>
</dbReference>
<dbReference type="OrthoDB" id="3216107at2"/>
<proteinExistence type="predicted"/>
<dbReference type="AlphaFoldDB" id="A0A8J3ACP2"/>
<comment type="caution">
    <text evidence="2">The sequence shown here is derived from an EMBL/GenBank/DDBJ whole genome shotgun (WGS) entry which is preliminary data.</text>
</comment>
<reference evidence="3" key="1">
    <citation type="journal article" date="2019" name="Int. J. Syst. Evol. Microbiol.">
        <title>The Global Catalogue of Microorganisms (GCM) 10K type strain sequencing project: providing services to taxonomists for standard genome sequencing and annotation.</title>
        <authorList>
            <consortium name="The Broad Institute Genomics Platform"/>
            <consortium name="The Broad Institute Genome Sequencing Center for Infectious Disease"/>
            <person name="Wu L."/>
            <person name="Ma J."/>
        </authorList>
    </citation>
    <scope>NUCLEOTIDE SEQUENCE [LARGE SCALE GENOMIC DNA]</scope>
    <source>
        <strain evidence="3">CGMCC 1.14993</strain>
    </source>
</reference>
<dbReference type="InterPro" id="IPR000182">
    <property type="entry name" value="GNAT_dom"/>
</dbReference>
<dbReference type="InterPro" id="IPR053144">
    <property type="entry name" value="Acetyltransferase_Butenolide"/>
</dbReference>
<keyword evidence="3" id="KW-1185">Reference proteome</keyword>
<dbReference type="RefSeq" id="WP_087999005.1">
    <property type="nucleotide sequence ID" value="NZ_BMHB01000001.1"/>
</dbReference>
<sequence length="161" mass="18782">MLAEKNGFYISTNKEYLDKGVIHQFLDHDSYWANDIPYEFVERFIEGSFCFGIYAGEPSSTNSRQVGFARVISDGVTFAYLADVFVLPDYRNLGLSKWLMEEIMKYEKLTTVRVFMLGTKDAHTLYNKYGFEVIDNSSNRFMGIFKDNMYRQMKLSEKNNS</sequence>
<dbReference type="PROSITE" id="PS51186">
    <property type="entry name" value="GNAT"/>
    <property type="match status" value="1"/>
</dbReference>
<dbReference type="Pfam" id="PF13508">
    <property type="entry name" value="Acetyltransf_7"/>
    <property type="match status" value="1"/>
</dbReference>
<dbReference type="EMBL" id="BMHB01000001">
    <property type="protein sequence ID" value="GGI11376.1"/>
    <property type="molecule type" value="Genomic_DNA"/>
</dbReference>
<dbReference type="PANTHER" id="PTHR43233">
    <property type="entry name" value="FAMILY N-ACETYLTRANSFERASE, PUTATIVE (AFU_ORTHOLOGUE AFUA_6G03350)-RELATED"/>
    <property type="match status" value="1"/>
</dbReference>
<name>A0A8J3ACP2_9BACI</name>
<evidence type="ECO:0000259" key="1">
    <source>
        <dbReference type="PROSITE" id="PS51186"/>
    </source>
</evidence>